<proteinExistence type="predicted"/>
<gene>
    <name evidence="2" type="ORF">WDV06_32570</name>
</gene>
<dbReference type="RefSeq" id="WP_395513423.1">
    <property type="nucleotide sequence ID" value="NZ_JBBDHD010000150.1"/>
</dbReference>
<evidence type="ECO:0000313" key="2">
    <source>
        <dbReference type="EMBL" id="MFH7599798.1"/>
    </source>
</evidence>
<keyword evidence="3" id="KW-1185">Reference proteome</keyword>
<reference evidence="2 3" key="1">
    <citation type="submission" date="2024-03" db="EMBL/GenBank/DDBJ databases">
        <title>Whole genome sequencing of Streptomyces racemochromogenes, to identify antimicrobial biosynthetic gene clusters.</title>
        <authorList>
            <person name="Suryawanshi P."/>
            <person name="Krishnaraj P.U."/>
            <person name="Arun Y.P."/>
            <person name="Suryawanshi M.P."/>
            <person name="Rakshit O."/>
        </authorList>
    </citation>
    <scope>NUCLEOTIDE SEQUENCE [LARGE SCALE GENOMIC DNA]</scope>
    <source>
        <strain evidence="2 3">AUDT626</strain>
    </source>
</reference>
<comment type="caution">
    <text evidence="2">The sequence shown here is derived from an EMBL/GenBank/DDBJ whole genome shotgun (WGS) entry which is preliminary data.</text>
</comment>
<evidence type="ECO:0000256" key="1">
    <source>
        <dbReference type="SAM" id="MobiDB-lite"/>
    </source>
</evidence>
<accession>A0ABW7PMZ1</accession>
<dbReference type="EMBL" id="JBBDHD010000150">
    <property type="protein sequence ID" value="MFH7599798.1"/>
    <property type="molecule type" value="Genomic_DNA"/>
</dbReference>
<dbReference type="InterPro" id="IPR048000">
    <property type="entry name" value="TnsA-like"/>
</dbReference>
<evidence type="ECO:0000313" key="3">
    <source>
        <dbReference type="Proteomes" id="UP001610631"/>
    </source>
</evidence>
<feature type="compositionally biased region" description="Basic residues" evidence="1">
    <location>
        <begin position="194"/>
        <end position="204"/>
    </location>
</feature>
<protein>
    <submittedName>
        <fullName evidence="2">TnsA-like heteromeric transposase endonuclease subunit</fullName>
    </submittedName>
</protein>
<dbReference type="Proteomes" id="UP001610631">
    <property type="component" value="Unassembled WGS sequence"/>
</dbReference>
<sequence>MSSHVQGEARARGVCEAVFKDASGGVRQLPWDKAASSVRFEELPPVAAFPVVPGKRWAPGWWWSATSGRHVVHGSAAMRSQLMLLDRDPDVVGLAGRPLRVVWRDGQGRVRSWVPQLFARYTDGTALLADCPSIPGGGGERARVAAQYVGGACAEVGWLHRRLEPLDPVVEANVRWRPATGTPATPADWNGWPRCKKRSGIHGR</sequence>
<feature type="region of interest" description="Disordered" evidence="1">
    <location>
        <begin position="178"/>
        <end position="204"/>
    </location>
</feature>
<dbReference type="NCBIfam" id="NF033179">
    <property type="entry name" value="TnsA_like_Actin"/>
    <property type="match status" value="1"/>
</dbReference>
<name>A0ABW7PMZ1_9ACTN</name>
<organism evidence="2 3">
    <name type="scientific">Streptomyces racemochromogenes</name>
    <dbReference type="NCBI Taxonomy" id="67353"/>
    <lineage>
        <taxon>Bacteria</taxon>
        <taxon>Bacillati</taxon>
        <taxon>Actinomycetota</taxon>
        <taxon>Actinomycetes</taxon>
        <taxon>Kitasatosporales</taxon>
        <taxon>Streptomycetaceae</taxon>
        <taxon>Streptomyces</taxon>
    </lineage>
</organism>